<evidence type="ECO:0008006" key="3">
    <source>
        <dbReference type="Google" id="ProtNLM"/>
    </source>
</evidence>
<evidence type="ECO:0000313" key="2">
    <source>
        <dbReference type="Proteomes" id="UP000642819"/>
    </source>
</evidence>
<keyword evidence="2" id="KW-1185">Reference proteome</keyword>
<reference evidence="2" key="1">
    <citation type="journal article" date="2019" name="Int. J. Syst. Evol. Microbiol.">
        <title>The Global Catalogue of Microorganisms (GCM) 10K type strain sequencing project: providing services to taxonomists for standard genome sequencing and annotation.</title>
        <authorList>
            <consortium name="The Broad Institute Genomics Platform"/>
            <consortium name="The Broad Institute Genome Sequencing Center for Infectious Disease"/>
            <person name="Wu L."/>
            <person name="Ma J."/>
        </authorList>
    </citation>
    <scope>NUCLEOTIDE SEQUENCE [LARGE SCALE GENOMIC DNA]</scope>
    <source>
        <strain evidence="2">KCTC 19466</strain>
    </source>
</reference>
<protein>
    <recommendedName>
        <fullName evidence="3">Htaa protein</fullName>
    </recommendedName>
</protein>
<proteinExistence type="predicted"/>
<comment type="caution">
    <text evidence="1">The sequence shown here is derived from an EMBL/GenBank/DDBJ whole genome shotgun (WGS) entry which is preliminary data.</text>
</comment>
<accession>A0ABQ3GBR3</accession>
<dbReference type="Proteomes" id="UP000642819">
    <property type="component" value="Unassembled WGS sequence"/>
</dbReference>
<dbReference type="RefSeq" id="WP_189348488.1">
    <property type="nucleotide sequence ID" value="NZ_BMXK01000002.1"/>
</dbReference>
<name>A0ABQ3GBR3_9MICC</name>
<organism evidence="1 2">
    <name type="scientific">Zhihengliuella salsuginis</name>
    <dbReference type="NCBI Taxonomy" id="578222"/>
    <lineage>
        <taxon>Bacteria</taxon>
        <taxon>Bacillati</taxon>
        <taxon>Actinomycetota</taxon>
        <taxon>Actinomycetes</taxon>
        <taxon>Micrococcales</taxon>
        <taxon>Micrococcaceae</taxon>
        <taxon>Zhihengliuella</taxon>
    </lineage>
</organism>
<dbReference type="EMBL" id="BMXK01000002">
    <property type="protein sequence ID" value="GHD00886.1"/>
    <property type="molecule type" value="Genomic_DNA"/>
</dbReference>
<gene>
    <name evidence="1" type="ORF">GCM10008096_04340</name>
</gene>
<evidence type="ECO:0000313" key="1">
    <source>
        <dbReference type="EMBL" id="GHD00886.1"/>
    </source>
</evidence>
<sequence>MRWETLFADLEAQLNGEAARGRTAEIQEMVGYERSQVPMAGRLVAWVGQPVDLVTLGGQRFSGVLRTSGSGWVALQSGPLEYVVLTGAIRSIEGRGQRVGSAERGRISLRLALRAIARDRAAVTVFATDGEVAAAGTIDYVGTDFLQIAVHASGELPERGAITARQVLPLTAVAVIQRRS</sequence>